<organism evidence="2 3">
    <name type="scientific">Mucuna pruriens</name>
    <name type="common">Velvet bean</name>
    <name type="synonym">Dolichos pruriens</name>
    <dbReference type="NCBI Taxonomy" id="157652"/>
    <lineage>
        <taxon>Eukaryota</taxon>
        <taxon>Viridiplantae</taxon>
        <taxon>Streptophyta</taxon>
        <taxon>Embryophyta</taxon>
        <taxon>Tracheophyta</taxon>
        <taxon>Spermatophyta</taxon>
        <taxon>Magnoliopsida</taxon>
        <taxon>eudicotyledons</taxon>
        <taxon>Gunneridae</taxon>
        <taxon>Pentapetalae</taxon>
        <taxon>rosids</taxon>
        <taxon>fabids</taxon>
        <taxon>Fabales</taxon>
        <taxon>Fabaceae</taxon>
        <taxon>Papilionoideae</taxon>
        <taxon>50 kb inversion clade</taxon>
        <taxon>NPAAA clade</taxon>
        <taxon>indigoferoid/millettioid clade</taxon>
        <taxon>Phaseoleae</taxon>
        <taxon>Mucuna</taxon>
    </lineage>
</organism>
<dbReference type="AlphaFoldDB" id="A0A371IG03"/>
<accession>A0A371IG03</accession>
<gene>
    <name evidence="2" type="ORF">CR513_01023</name>
</gene>
<evidence type="ECO:0000313" key="2">
    <source>
        <dbReference type="EMBL" id="RDY13981.1"/>
    </source>
</evidence>
<proteinExistence type="predicted"/>
<feature type="non-terminal residue" evidence="2">
    <location>
        <position position="164"/>
    </location>
</feature>
<sequence length="164" mass="17725">LTKTLSHPKKAQPRAETRPSDQRAACKQSDPKGSKTQWHNPRQPSPQRPPQLQLAATSPWKLGTEKPKVTRGDRLVYQHTLGKLILNVLASGGGLSPSTIAIVVEDGVTESRPCSQSDSVASVRTQPKPSRIVNISNSSDSVINSNQFCTDNFVASSNIFTEPG</sequence>
<reference evidence="2" key="1">
    <citation type="submission" date="2018-05" db="EMBL/GenBank/DDBJ databases">
        <title>Draft genome of Mucuna pruriens seed.</title>
        <authorList>
            <person name="Nnadi N.E."/>
            <person name="Vos R."/>
            <person name="Hasami M.H."/>
            <person name="Devisetty U.K."/>
            <person name="Aguiy J.C."/>
        </authorList>
    </citation>
    <scope>NUCLEOTIDE SEQUENCE [LARGE SCALE GENOMIC DNA]</scope>
    <source>
        <strain evidence="2">JCA_2017</strain>
    </source>
</reference>
<dbReference type="EMBL" id="QJKJ01000163">
    <property type="protein sequence ID" value="RDY13981.1"/>
    <property type="molecule type" value="Genomic_DNA"/>
</dbReference>
<feature type="region of interest" description="Disordered" evidence="1">
    <location>
        <begin position="1"/>
        <end position="67"/>
    </location>
</feature>
<name>A0A371IG03_MUCPR</name>
<feature type="compositionally biased region" description="Basic residues" evidence="1">
    <location>
        <begin position="1"/>
        <end position="12"/>
    </location>
</feature>
<keyword evidence="3" id="KW-1185">Reference proteome</keyword>
<evidence type="ECO:0000256" key="1">
    <source>
        <dbReference type="SAM" id="MobiDB-lite"/>
    </source>
</evidence>
<feature type="non-terminal residue" evidence="2">
    <location>
        <position position="1"/>
    </location>
</feature>
<comment type="caution">
    <text evidence="2">The sequence shown here is derived from an EMBL/GenBank/DDBJ whole genome shotgun (WGS) entry which is preliminary data.</text>
</comment>
<dbReference type="Proteomes" id="UP000257109">
    <property type="component" value="Unassembled WGS sequence"/>
</dbReference>
<evidence type="ECO:0000313" key="3">
    <source>
        <dbReference type="Proteomes" id="UP000257109"/>
    </source>
</evidence>
<protein>
    <submittedName>
        <fullName evidence="2">Uncharacterized protein</fullName>
    </submittedName>
</protein>